<reference evidence="2 3" key="1">
    <citation type="journal article" date="2016" name="Nat. Commun.">
        <title>Ectomycorrhizal ecology is imprinted in the genome of the dominant symbiotic fungus Cenococcum geophilum.</title>
        <authorList>
            <consortium name="DOE Joint Genome Institute"/>
            <person name="Peter M."/>
            <person name="Kohler A."/>
            <person name="Ohm R.A."/>
            <person name="Kuo A."/>
            <person name="Krutzmann J."/>
            <person name="Morin E."/>
            <person name="Arend M."/>
            <person name="Barry K.W."/>
            <person name="Binder M."/>
            <person name="Choi C."/>
            <person name="Clum A."/>
            <person name="Copeland A."/>
            <person name="Grisel N."/>
            <person name="Haridas S."/>
            <person name="Kipfer T."/>
            <person name="LaButti K."/>
            <person name="Lindquist E."/>
            <person name="Lipzen A."/>
            <person name="Maire R."/>
            <person name="Meier B."/>
            <person name="Mihaltcheva S."/>
            <person name="Molinier V."/>
            <person name="Murat C."/>
            <person name="Poggeler S."/>
            <person name="Quandt C.A."/>
            <person name="Sperisen C."/>
            <person name="Tritt A."/>
            <person name="Tisserant E."/>
            <person name="Crous P.W."/>
            <person name="Henrissat B."/>
            <person name="Nehls U."/>
            <person name="Egli S."/>
            <person name="Spatafora J.W."/>
            <person name="Grigoriev I.V."/>
            <person name="Martin F.M."/>
        </authorList>
    </citation>
    <scope>NUCLEOTIDE SEQUENCE [LARGE SCALE GENOMIC DNA]</scope>
    <source>
        <strain evidence="2 3">CBS 207.34</strain>
    </source>
</reference>
<feature type="compositionally biased region" description="Low complexity" evidence="1">
    <location>
        <begin position="1396"/>
        <end position="1408"/>
    </location>
</feature>
<feature type="region of interest" description="Disordered" evidence="1">
    <location>
        <begin position="395"/>
        <end position="452"/>
    </location>
</feature>
<organism evidence="2 3">
    <name type="scientific">Glonium stellatum</name>
    <dbReference type="NCBI Taxonomy" id="574774"/>
    <lineage>
        <taxon>Eukaryota</taxon>
        <taxon>Fungi</taxon>
        <taxon>Dikarya</taxon>
        <taxon>Ascomycota</taxon>
        <taxon>Pezizomycotina</taxon>
        <taxon>Dothideomycetes</taxon>
        <taxon>Pleosporomycetidae</taxon>
        <taxon>Gloniales</taxon>
        <taxon>Gloniaceae</taxon>
        <taxon>Glonium</taxon>
    </lineage>
</organism>
<feature type="region of interest" description="Disordered" evidence="1">
    <location>
        <begin position="1330"/>
        <end position="1428"/>
    </location>
</feature>
<feature type="region of interest" description="Disordered" evidence="1">
    <location>
        <begin position="124"/>
        <end position="170"/>
    </location>
</feature>
<feature type="compositionally biased region" description="Polar residues" evidence="1">
    <location>
        <begin position="544"/>
        <end position="559"/>
    </location>
</feature>
<sequence length="1466" mass="157924">MCKYRYVYYSCCRHQELVRLNYCEAAQKLISLTSRQWPTGHSSPINDANNGATDELNPTEETLSNVSSLSLTGSFDNRSLFTIPSEHEPHTYREKSLDWIKSLPIAMDVTSEPEPSLSWTVKPMCQSPRALPDPDFEDTPESHEAGTSGPATRLSTEEPHDGGPNDAEELDSYHRISGITVSIDFGTDRYPDFTTELIHNDGKVKEIVARFESGLQDHGGSAEILPDDDGTITEKADSGRTCISNNSPIRDSNASTYHDGAGKDMSPALQNSNPDTMSSDGIPPLKSPSGVSTISKENTHRPPALTDGDRRTSWARVVMGTCEENCEHTKCLQSTPLCSNFKEPEAYASSCGEHFAYCSNNIPSLEAPIGQVEAEALSQPMANFGDINLSPVMTESSNLRSPRKPLPSHWLPKSKGPVLKTAQRAVERESRKKAAPAEPSKDLGPKTVKGRYDAAGTRKDPILDSTTFLTKEATEPIEGGIIAKHNFIQATGKSKTVPTRGALKSASNSPCNGTTKQRPNVKITISSARSLKHSKIPETDGEGSANQSDAGSSNHAPSCNSSPLDITFVSALPSPTSRSSRSSVHSFATAVEHYDTEAIHTDRTLVGAGHTHHPTEAKESVVSFCKGAAEKYHVRPNNLLRSAVANKDKKGPPKLSLRIPQPSDKVRSDENSISLLSSDGSSAAASPASPSRIPRLSIKVKGNEIPTISSPGSSKVRMSKTSKIQPKIHHKHYLNGDDVPGGSPNNSPTGNASTAGKHHHAQESTDEVLNHMEDTKALASQAIEEKVRELVSEVDAASPSDNGAEKPLHPLLDSPRVYKTTPGLTSNLPSSTSSLQRGMTLLAQKAPTVEVQAAVALDHPSIQELEAITLPLASTFMKDDQVQAVEIAHALEEQVNLSAVENPSYQASLDKITKEKNALDVLETRPLSERVIGEVDQSSNGEGLSLAISSTSDAVGDEHSTIVGPPISETSGTRIAEKSTESERDEWITAVDMRPENDVSSTRFEADEDSPDIGEKRKIKSAINFSRPILAQHTWPKSDAAYRNSPGAIESAPQIPSAAILDGERSLPTDGPAIKHNGLTVDSTPIALELDEHSKTASLWQQTSPTRARHFQFGAKEFVSMNREHSPHSSRSSDLRATAPEFVPMQLGSSPIYSSVPGEWASETYQQNFSEVNLGNAYPQFNTMGAQYVGHHSSPRRSPKKSKSKGKAKNKKSKGIVGSFDATPSPAVVHTSESTSSKAVSGLSEKKSKRRKVKVNDANHDLFDIPSVSTEPLAIDSVPANQHSPSTLNVGQDTTHIPSSLDIQQRLSDEDWLEASLPFAKQLEAIAQQSRKWSQDNGSSPLSNRGLYQHRKANIDSDGRGKSGGYYNRSPGRRRNRGSFRPPTNGLYSGAGSGFAGSSPSSGMPLSSTAPFPNPTPPRYANTFSSPGNDGPKEYLGYSYVVNNCGLYDIEMAAEHGGGLCHKCSP</sequence>
<evidence type="ECO:0000313" key="3">
    <source>
        <dbReference type="Proteomes" id="UP000250140"/>
    </source>
</evidence>
<feature type="compositionally biased region" description="Polar residues" evidence="1">
    <location>
        <begin position="743"/>
        <end position="754"/>
    </location>
</feature>
<feature type="compositionally biased region" description="Basic and acidic residues" evidence="1">
    <location>
        <begin position="439"/>
        <end position="452"/>
    </location>
</feature>
<evidence type="ECO:0000313" key="2">
    <source>
        <dbReference type="EMBL" id="OCL05523.1"/>
    </source>
</evidence>
<name>A0A8E2JQ91_9PEZI</name>
<feature type="compositionally biased region" description="Polar residues" evidence="1">
    <location>
        <begin position="505"/>
        <end position="529"/>
    </location>
</feature>
<feature type="compositionally biased region" description="Polar residues" evidence="1">
    <location>
        <begin position="241"/>
        <end position="256"/>
    </location>
</feature>
<keyword evidence="3" id="KW-1185">Reference proteome</keyword>
<dbReference type="EMBL" id="KV750262">
    <property type="protein sequence ID" value="OCL05523.1"/>
    <property type="molecule type" value="Genomic_DNA"/>
</dbReference>
<feature type="compositionally biased region" description="Basic and acidic residues" evidence="1">
    <location>
        <begin position="975"/>
        <end position="984"/>
    </location>
</feature>
<feature type="compositionally biased region" description="Polar residues" evidence="1">
    <location>
        <begin position="268"/>
        <end position="279"/>
    </location>
</feature>
<dbReference type="Proteomes" id="UP000250140">
    <property type="component" value="Unassembled WGS sequence"/>
</dbReference>
<feature type="region of interest" description="Disordered" evidence="1">
    <location>
        <begin position="794"/>
        <end position="813"/>
    </location>
</feature>
<dbReference type="OrthoDB" id="3801600at2759"/>
<feature type="region of interest" description="Disordered" evidence="1">
    <location>
        <begin position="492"/>
        <end position="559"/>
    </location>
</feature>
<gene>
    <name evidence="2" type="ORF">AOQ84DRAFT_413302</name>
</gene>
<protein>
    <submittedName>
        <fullName evidence="2">Uncharacterized protein</fullName>
    </submittedName>
</protein>
<accession>A0A8E2JQ91</accession>
<feature type="region of interest" description="Disordered" evidence="1">
    <location>
        <begin position="218"/>
        <end position="309"/>
    </location>
</feature>
<feature type="compositionally biased region" description="Polar residues" evidence="1">
    <location>
        <begin position="1330"/>
        <end position="1343"/>
    </location>
</feature>
<proteinExistence type="predicted"/>
<evidence type="ECO:0000256" key="1">
    <source>
        <dbReference type="SAM" id="MobiDB-lite"/>
    </source>
</evidence>
<feature type="compositionally biased region" description="Low complexity" evidence="1">
    <location>
        <begin position="1379"/>
        <end position="1388"/>
    </location>
</feature>
<feature type="compositionally biased region" description="Basic residues" evidence="1">
    <location>
        <begin position="1193"/>
        <end position="1214"/>
    </location>
</feature>
<feature type="region of interest" description="Disordered" evidence="1">
    <location>
        <begin position="955"/>
        <end position="984"/>
    </location>
</feature>
<feature type="region of interest" description="Disordered" evidence="1">
    <location>
        <begin position="643"/>
        <end position="767"/>
    </location>
</feature>
<feature type="region of interest" description="Disordered" evidence="1">
    <location>
        <begin position="1187"/>
        <end position="1255"/>
    </location>
</feature>
<feature type="compositionally biased region" description="Low complexity" evidence="1">
    <location>
        <begin position="672"/>
        <end position="697"/>
    </location>
</feature>